<name>A0A9Q0M5L2_BLOTA</name>
<evidence type="ECO:0000256" key="2">
    <source>
        <dbReference type="SAM" id="SignalP"/>
    </source>
</evidence>
<reference evidence="3" key="1">
    <citation type="submission" date="2022-12" db="EMBL/GenBank/DDBJ databases">
        <title>Genome assemblies of Blomia tropicalis.</title>
        <authorList>
            <person name="Cui Y."/>
        </authorList>
    </citation>
    <scope>NUCLEOTIDE SEQUENCE</scope>
    <source>
        <tissue evidence="3">Adult mites</tissue>
    </source>
</reference>
<protein>
    <submittedName>
        <fullName evidence="3">Uncharacterized protein</fullName>
    </submittedName>
</protein>
<dbReference type="EMBL" id="JAPWDV010000002">
    <property type="protein sequence ID" value="KAJ6219826.1"/>
    <property type="molecule type" value="Genomic_DNA"/>
</dbReference>
<feature type="region of interest" description="Disordered" evidence="1">
    <location>
        <begin position="309"/>
        <end position="361"/>
    </location>
</feature>
<feature type="compositionally biased region" description="Low complexity" evidence="1">
    <location>
        <begin position="315"/>
        <end position="336"/>
    </location>
</feature>
<feature type="compositionally biased region" description="Polar residues" evidence="1">
    <location>
        <begin position="339"/>
        <end position="361"/>
    </location>
</feature>
<comment type="caution">
    <text evidence="3">The sequence shown here is derived from an EMBL/GenBank/DDBJ whole genome shotgun (WGS) entry which is preliminary data.</text>
</comment>
<keyword evidence="4" id="KW-1185">Reference proteome</keyword>
<organism evidence="3 4">
    <name type="scientific">Blomia tropicalis</name>
    <name type="common">Mite</name>
    <dbReference type="NCBI Taxonomy" id="40697"/>
    <lineage>
        <taxon>Eukaryota</taxon>
        <taxon>Metazoa</taxon>
        <taxon>Ecdysozoa</taxon>
        <taxon>Arthropoda</taxon>
        <taxon>Chelicerata</taxon>
        <taxon>Arachnida</taxon>
        <taxon>Acari</taxon>
        <taxon>Acariformes</taxon>
        <taxon>Sarcoptiformes</taxon>
        <taxon>Astigmata</taxon>
        <taxon>Glycyphagoidea</taxon>
        <taxon>Echimyopodidae</taxon>
        <taxon>Blomia</taxon>
    </lineage>
</organism>
<gene>
    <name evidence="3" type="ORF">RDWZM_005638</name>
</gene>
<feature type="region of interest" description="Disordered" evidence="1">
    <location>
        <begin position="550"/>
        <end position="577"/>
    </location>
</feature>
<feature type="compositionally biased region" description="Polar residues" evidence="1">
    <location>
        <begin position="91"/>
        <end position="125"/>
    </location>
</feature>
<keyword evidence="2" id="KW-0732">Signal</keyword>
<dbReference type="Proteomes" id="UP001142055">
    <property type="component" value="Chromosome 2"/>
</dbReference>
<feature type="compositionally biased region" description="Polar residues" evidence="1">
    <location>
        <begin position="479"/>
        <end position="495"/>
    </location>
</feature>
<accession>A0A9Q0M5L2</accession>
<evidence type="ECO:0000313" key="3">
    <source>
        <dbReference type="EMBL" id="KAJ6219826.1"/>
    </source>
</evidence>
<sequence length="577" mass="63084">MVARKMFVSSVLFCLAVQSATAQYGNVKGRHFGPNVFERNIGTTFDQSPNVAAASEQFDQVSSSYEQPNGHAEQTNQVGYISFRPQPNGVRHTQSGNFIKPSPSQTGRSFGSAQSVANRPQNAATTIGRDLPQFTSTNFRFNIDGSDANRQSYDSGFNRFTDQNQIASSARSYGSLFGGGGFQRQSYYGSQSPSVVSAAVQSNHRIEFVDVPSSSAPSQPITIEVQPSQNELNFKFTSTSSKLNIENDHRPQKGTVSETQSEDEPQVLKHTVTRPIYQEIREIVVPFRKVTQEIHPVNEDVRTIVAKQSGTQELSSSTGSVDRTVSTSSSDSIVGTPVEYQSQTNSRNEPVLTTSSPQPFKNQIVRKPSLSQSNVSSGRSLSHQTLLPTVQSSSKLHFAQGQRNTPTFSDDNGNVDSTKQFNVIARPHKQTVQDENVAYKTQFGVDNQSIGPIQMNHVSNGSPYKMMTFTMGSDVSPKGHQTSLKQVQPSGRSFGVQSSRYNLPTSTTSVGTGQIAVSPIEKNIGIAQEEIMNDEGEVDYQQQDGQFASNGHEKSVQANSSNYRGHLGTTRKNYRSA</sequence>
<evidence type="ECO:0000313" key="4">
    <source>
        <dbReference type="Proteomes" id="UP001142055"/>
    </source>
</evidence>
<feature type="region of interest" description="Disordered" evidence="1">
    <location>
        <begin position="84"/>
        <end position="126"/>
    </location>
</feature>
<feature type="chain" id="PRO_5040380535" evidence="2">
    <location>
        <begin position="23"/>
        <end position="577"/>
    </location>
</feature>
<evidence type="ECO:0000256" key="1">
    <source>
        <dbReference type="SAM" id="MobiDB-lite"/>
    </source>
</evidence>
<feature type="region of interest" description="Disordered" evidence="1">
    <location>
        <begin position="476"/>
        <end position="495"/>
    </location>
</feature>
<dbReference type="AlphaFoldDB" id="A0A9Q0M5L2"/>
<feature type="signal peptide" evidence="2">
    <location>
        <begin position="1"/>
        <end position="22"/>
    </location>
</feature>
<proteinExistence type="predicted"/>
<feature type="region of interest" description="Disordered" evidence="1">
    <location>
        <begin position="241"/>
        <end position="266"/>
    </location>
</feature>